<dbReference type="InterPro" id="IPR043129">
    <property type="entry name" value="ATPase_NBD"/>
</dbReference>
<dbReference type="EMBL" id="LLXH01000255">
    <property type="protein sequence ID" value="PKC69843.1"/>
    <property type="molecule type" value="Genomic_DNA"/>
</dbReference>
<dbReference type="AlphaFoldDB" id="A0A2N0S2R1"/>
<evidence type="ECO:0000313" key="2">
    <source>
        <dbReference type="EMBL" id="PKC69843.1"/>
    </source>
</evidence>
<name>A0A2N0S2R1_9GLOM</name>
<dbReference type="PANTHER" id="PTHR14187:SF5">
    <property type="entry name" value="HEAT SHOCK 70 KDA PROTEIN 12A"/>
    <property type="match status" value="1"/>
</dbReference>
<accession>A0A2N0S2R1</accession>
<feature type="coiled-coil region" evidence="1">
    <location>
        <begin position="17"/>
        <end position="90"/>
    </location>
</feature>
<dbReference type="VEuPathDB" id="FungiDB:RhiirFUN_008340"/>
<evidence type="ECO:0000256" key="1">
    <source>
        <dbReference type="SAM" id="Coils"/>
    </source>
</evidence>
<organism evidence="2 3">
    <name type="scientific">Rhizophagus irregularis</name>
    <dbReference type="NCBI Taxonomy" id="588596"/>
    <lineage>
        <taxon>Eukaryota</taxon>
        <taxon>Fungi</taxon>
        <taxon>Fungi incertae sedis</taxon>
        <taxon>Mucoromycota</taxon>
        <taxon>Glomeromycotina</taxon>
        <taxon>Glomeromycetes</taxon>
        <taxon>Glomerales</taxon>
        <taxon>Glomeraceae</taxon>
        <taxon>Rhizophagus</taxon>
    </lineage>
</organism>
<evidence type="ECO:0000313" key="3">
    <source>
        <dbReference type="Proteomes" id="UP000232688"/>
    </source>
</evidence>
<dbReference type="VEuPathDB" id="FungiDB:RhiirA1_533143"/>
<dbReference type="Gene3D" id="3.30.420.40">
    <property type="match status" value="1"/>
</dbReference>
<keyword evidence="1" id="KW-0175">Coiled coil</keyword>
<dbReference type="SUPFAM" id="SSF53067">
    <property type="entry name" value="Actin-like ATPase domain"/>
    <property type="match status" value="2"/>
</dbReference>
<proteinExistence type="predicted"/>
<gene>
    <name evidence="2" type="ORF">RhiirA1_533143</name>
</gene>
<comment type="caution">
    <text evidence="2">The sequence shown here is derived from an EMBL/GenBank/DDBJ whole genome shotgun (WGS) entry which is preliminary data.</text>
</comment>
<evidence type="ECO:0008006" key="4">
    <source>
        <dbReference type="Google" id="ProtNLM"/>
    </source>
</evidence>
<sequence>MLEENTNKIIDELGIGFNKLNNKLTNLLEENQHLKQIIVKLEKEKNEEIKLLNKKYDDLKNSLIEKDNQIANYKVEIKNVRFQKNNIEKANSPIIINNNNNNNNNNQLFKEEYSRSTFNKKPEKSKIRVVVGLDFGTKYSLFSYCHVSGNQCIRTNDIWHEKVGQLRTNTVLQYDETYKNVKLWGTPALAKTRNIKNDKFVELFILHLSDLPDNLKPILPIKYKKAITDYLREIGKVIQKTVKTNWPNINFFENVLLVLTVPAVYPENSKEIMRECAYKAGLLVDKFSANLQFTTESEAAAAHCIENIPKAQTLKSGNIFMMVNCDDDTIDLSLQKLNDKRLSEIIIRTSGIRKSALIEAEFIKYLRKKLGDDTMDLLRDNNYGQMQFMIQQFCNSVKIHFKGDSSFSYELDIQDTIPILTKYVINKSIRKKLEKNEWIIRIDYKGMILMLEPIIQKVFNLINDQLYKSQVICTAMFLVGSLSESIYLQNRVREEFQNQVKIISVPIQPTAAMARGAVTYGLSMVT</sequence>
<protein>
    <recommendedName>
        <fullName evidence="4">Hsp70 family protein</fullName>
    </recommendedName>
</protein>
<reference evidence="2 3" key="1">
    <citation type="submission" date="2017-10" db="EMBL/GenBank/DDBJ databases">
        <title>Extensive intraspecific genome diversity in a model arbuscular mycorrhizal fungus.</title>
        <authorList>
            <person name="Chen E.C.H."/>
            <person name="Morin E."/>
            <person name="Baudet D."/>
            <person name="Noel J."/>
            <person name="Ndikumana S."/>
            <person name="Charron P."/>
            <person name="St-Onge C."/>
            <person name="Giorgi J."/>
            <person name="Grigoriev I.V."/>
            <person name="Roux C."/>
            <person name="Martin F.M."/>
            <person name="Corradi N."/>
        </authorList>
    </citation>
    <scope>NUCLEOTIDE SEQUENCE [LARGE SCALE GENOMIC DNA]</scope>
    <source>
        <strain evidence="2 3">A1</strain>
    </source>
</reference>
<reference evidence="2 3" key="2">
    <citation type="submission" date="2017-10" db="EMBL/GenBank/DDBJ databases">
        <title>Genome analyses suggest a sexual origin of heterokaryosis in a supposedly ancient asexual fungus.</title>
        <authorList>
            <person name="Corradi N."/>
            <person name="Sedzielewska K."/>
            <person name="Noel J."/>
            <person name="Charron P."/>
            <person name="Farinelli L."/>
            <person name="Marton T."/>
            <person name="Kruger M."/>
            <person name="Pelin A."/>
            <person name="Brachmann A."/>
            <person name="Corradi N."/>
        </authorList>
    </citation>
    <scope>NUCLEOTIDE SEQUENCE [LARGE SCALE GENOMIC DNA]</scope>
    <source>
        <strain evidence="2 3">A1</strain>
    </source>
</reference>
<dbReference type="PANTHER" id="PTHR14187">
    <property type="entry name" value="ALPHA KINASE/ELONGATION FACTOR 2 KINASE"/>
    <property type="match status" value="1"/>
</dbReference>
<dbReference type="Proteomes" id="UP000232688">
    <property type="component" value="Unassembled WGS sequence"/>
</dbReference>
<dbReference type="VEuPathDB" id="FungiDB:FUN_007953"/>